<reference evidence="2 3" key="1">
    <citation type="submission" date="2024-09" db="EMBL/GenBank/DDBJ databases">
        <title>Chromosome-scale assembly of Riccia fluitans.</title>
        <authorList>
            <person name="Paukszto L."/>
            <person name="Sawicki J."/>
            <person name="Karawczyk K."/>
            <person name="Piernik-Szablinska J."/>
            <person name="Szczecinska M."/>
            <person name="Mazdziarz M."/>
        </authorList>
    </citation>
    <scope>NUCLEOTIDE SEQUENCE [LARGE SCALE GENOMIC DNA]</scope>
    <source>
        <strain evidence="2">Rf_01</strain>
        <tissue evidence="2">Aerial parts of the thallus</tissue>
    </source>
</reference>
<gene>
    <name evidence="2" type="ORF">R1flu_024618</name>
</gene>
<proteinExistence type="predicted"/>
<comment type="caution">
    <text evidence="2">The sequence shown here is derived from an EMBL/GenBank/DDBJ whole genome shotgun (WGS) entry which is preliminary data.</text>
</comment>
<protein>
    <submittedName>
        <fullName evidence="2">Uncharacterized protein</fullName>
    </submittedName>
</protein>
<evidence type="ECO:0000256" key="1">
    <source>
        <dbReference type="SAM" id="MobiDB-lite"/>
    </source>
</evidence>
<dbReference type="AlphaFoldDB" id="A0ABD1XYG3"/>
<organism evidence="2 3">
    <name type="scientific">Riccia fluitans</name>
    <dbReference type="NCBI Taxonomy" id="41844"/>
    <lineage>
        <taxon>Eukaryota</taxon>
        <taxon>Viridiplantae</taxon>
        <taxon>Streptophyta</taxon>
        <taxon>Embryophyta</taxon>
        <taxon>Marchantiophyta</taxon>
        <taxon>Marchantiopsida</taxon>
        <taxon>Marchantiidae</taxon>
        <taxon>Marchantiales</taxon>
        <taxon>Ricciaceae</taxon>
        <taxon>Riccia</taxon>
    </lineage>
</organism>
<sequence>MWIRPKTSRLGSRSALELSTAASVAVGDAVAVDRLRRPQPARQPEGLRCLLARVELACRVCLSYRPPSSKSSNTISVDREGREGGGRSSTCAEVEFRSENLHSSFTLAAAGRIPGLVTSGEFVDWLVIGRFKGGSLEANSSKTDRVLGRGTEVWWRSDLSAACGE</sequence>
<evidence type="ECO:0000313" key="2">
    <source>
        <dbReference type="EMBL" id="KAL2612926.1"/>
    </source>
</evidence>
<dbReference type="EMBL" id="JBHFFA010000007">
    <property type="protein sequence ID" value="KAL2612926.1"/>
    <property type="molecule type" value="Genomic_DNA"/>
</dbReference>
<feature type="compositionally biased region" description="Polar residues" evidence="1">
    <location>
        <begin position="67"/>
        <end position="76"/>
    </location>
</feature>
<accession>A0ABD1XYG3</accession>
<evidence type="ECO:0000313" key="3">
    <source>
        <dbReference type="Proteomes" id="UP001605036"/>
    </source>
</evidence>
<feature type="region of interest" description="Disordered" evidence="1">
    <location>
        <begin position="67"/>
        <end position="89"/>
    </location>
</feature>
<dbReference type="Proteomes" id="UP001605036">
    <property type="component" value="Unassembled WGS sequence"/>
</dbReference>
<keyword evidence="3" id="KW-1185">Reference proteome</keyword>
<name>A0ABD1XYG3_9MARC</name>